<name>A0A1A9KND2_9PSED</name>
<keyword evidence="4" id="KW-0804">Transcription</keyword>
<dbReference type="Pfam" id="PF03466">
    <property type="entry name" value="LysR_substrate"/>
    <property type="match status" value="1"/>
</dbReference>
<dbReference type="PROSITE" id="PS50931">
    <property type="entry name" value="HTH_LYSR"/>
    <property type="match status" value="1"/>
</dbReference>
<evidence type="ECO:0000256" key="3">
    <source>
        <dbReference type="ARBA" id="ARBA00023125"/>
    </source>
</evidence>
<keyword evidence="3" id="KW-0238">DNA-binding</keyword>
<dbReference type="EMBL" id="CP015878">
    <property type="protein sequence ID" value="ANI18493.1"/>
    <property type="molecule type" value="Genomic_DNA"/>
</dbReference>
<accession>A0A1A9KND2</accession>
<keyword evidence="2" id="KW-0805">Transcription regulation</keyword>
<evidence type="ECO:0000256" key="1">
    <source>
        <dbReference type="ARBA" id="ARBA00009437"/>
    </source>
</evidence>
<dbReference type="FunFam" id="1.10.10.10:FF:000001">
    <property type="entry name" value="LysR family transcriptional regulator"/>
    <property type="match status" value="1"/>
</dbReference>
<protein>
    <submittedName>
        <fullName evidence="6">LysR family transcriptional regulator</fullName>
    </submittedName>
</protein>
<evidence type="ECO:0000313" key="6">
    <source>
        <dbReference type="EMBL" id="ANI18493.1"/>
    </source>
</evidence>
<evidence type="ECO:0000256" key="4">
    <source>
        <dbReference type="ARBA" id="ARBA00023163"/>
    </source>
</evidence>
<dbReference type="CDD" id="cd08473">
    <property type="entry name" value="PBP2_CrgA_like_4"/>
    <property type="match status" value="1"/>
</dbReference>
<comment type="similarity">
    <text evidence="1">Belongs to the LysR transcriptional regulatory family.</text>
</comment>
<dbReference type="Pfam" id="PF00126">
    <property type="entry name" value="HTH_1"/>
    <property type="match status" value="1"/>
</dbReference>
<sequence>MEDLNDLYYFAQVVEHGGFAPAGRALGEPKSKLSRRIAALEERLGVRLIQRSTRHFSVTEIGQEYHRHCLAMLVEAEGAAEVIERHRAEPQGRVRLSCPTALLNFWVGPMLAEFMLRYPLVELQVEATNRQVDLIQEGFDIALRVRFPPLEGSELVMKVLGESRQMVVGAPALRQRLGQRPSPTEVAALPTLHWGSPQRDYQWQLDGPDDVRAQARYQPRLITDDLMALRQAAVAGVGAVHLPSVVVREQLADGSLLNLLPDWAPRTGIVHAVYPSRRGLLPSVRGLLDFLGQGFAHSDMA</sequence>
<gene>
    <name evidence="6" type="ORF">A9C11_16050</name>
</gene>
<proteinExistence type="inferred from homology"/>
<dbReference type="SUPFAM" id="SSF46785">
    <property type="entry name" value="Winged helix' DNA-binding domain"/>
    <property type="match status" value="1"/>
</dbReference>
<feature type="domain" description="HTH lysR-type" evidence="5">
    <location>
        <begin position="1"/>
        <end position="59"/>
    </location>
</feature>
<dbReference type="InterPro" id="IPR036388">
    <property type="entry name" value="WH-like_DNA-bd_sf"/>
</dbReference>
<dbReference type="InterPro" id="IPR058163">
    <property type="entry name" value="LysR-type_TF_proteobact-type"/>
</dbReference>
<evidence type="ECO:0000259" key="5">
    <source>
        <dbReference type="PROSITE" id="PS50931"/>
    </source>
</evidence>
<evidence type="ECO:0000256" key="2">
    <source>
        <dbReference type="ARBA" id="ARBA00023015"/>
    </source>
</evidence>
<dbReference type="GO" id="GO:0043565">
    <property type="term" value="F:sequence-specific DNA binding"/>
    <property type="evidence" value="ECO:0007669"/>
    <property type="project" value="TreeGrafter"/>
</dbReference>
<reference evidence="6 7" key="1">
    <citation type="submission" date="2016-05" db="EMBL/GenBank/DDBJ databases">
        <title>Genome Sequence of Pseudomonas citronellolis Strain SJTE-3, an Estrogens and Persistent Organic Pollutants degradation strain.</title>
        <authorList>
            <person name="Liang R."/>
        </authorList>
    </citation>
    <scope>NUCLEOTIDE SEQUENCE [LARGE SCALE GENOMIC DNA]</scope>
    <source>
        <strain evidence="6 7">SJTE-3</strain>
    </source>
</reference>
<dbReference type="Proteomes" id="UP000077748">
    <property type="component" value="Chromosome"/>
</dbReference>
<dbReference type="AlphaFoldDB" id="A0A1A9KND2"/>
<dbReference type="NCBIfam" id="NF011573">
    <property type="entry name" value="PRK14997.1"/>
    <property type="match status" value="1"/>
</dbReference>
<dbReference type="GO" id="GO:0006351">
    <property type="term" value="P:DNA-templated transcription"/>
    <property type="evidence" value="ECO:0007669"/>
    <property type="project" value="TreeGrafter"/>
</dbReference>
<evidence type="ECO:0000313" key="7">
    <source>
        <dbReference type="Proteomes" id="UP000077748"/>
    </source>
</evidence>
<dbReference type="RefSeq" id="WP_064585069.1">
    <property type="nucleotide sequence ID" value="NZ_CP015878.1"/>
</dbReference>
<dbReference type="PANTHER" id="PTHR30537:SF31">
    <property type="entry name" value="TRANSCRIPTIONAL REGULATOR, LYSR FAMILY"/>
    <property type="match status" value="1"/>
</dbReference>
<dbReference type="InterPro" id="IPR000847">
    <property type="entry name" value="LysR_HTH_N"/>
</dbReference>
<dbReference type="PANTHER" id="PTHR30537">
    <property type="entry name" value="HTH-TYPE TRANSCRIPTIONAL REGULATOR"/>
    <property type="match status" value="1"/>
</dbReference>
<dbReference type="Gene3D" id="1.10.10.10">
    <property type="entry name" value="Winged helix-like DNA-binding domain superfamily/Winged helix DNA-binding domain"/>
    <property type="match status" value="1"/>
</dbReference>
<dbReference type="InterPro" id="IPR005119">
    <property type="entry name" value="LysR_subst-bd"/>
</dbReference>
<dbReference type="GO" id="GO:0003700">
    <property type="term" value="F:DNA-binding transcription factor activity"/>
    <property type="evidence" value="ECO:0007669"/>
    <property type="project" value="InterPro"/>
</dbReference>
<organism evidence="6 7">
    <name type="scientific">Pseudomonas citronellolis</name>
    <dbReference type="NCBI Taxonomy" id="53408"/>
    <lineage>
        <taxon>Bacteria</taxon>
        <taxon>Pseudomonadati</taxon>
        <taxon>Pseudomonadota</taxon>
        <taxon>Gammaproteobacteria</taxon>
        <taxon>Pseudomonadales</taxon>
        <taxon>Pseudomonadaceae</taxon>
        <taxon>Pseudomonas</taxon>
    </lineage>
</organism>
<dbReference type="SUPFAM" id="SSF53850">
    <property type="entry name" value="Periplasmic binding protein-like II"/>
    <property type="match status" value="1"/>
</dbReference>
<dbReference type="Gene3D" id="3.40.190.290">
    <property type="match status" value="1"/>
</dbReference>
<dbReference type="InterPro" id="IPR036390">
    <property type="entry name" value="WH_DNA-bd_sf"/>
</dbReference>